<dbReference type="Proteomes" id="UP001226691">
    <property type="component" value="Unassembled WGS sequence"/>
</dbReference>
<evidence type="ECO:0000313" key="3">
    <source>
        <dbReference type="Proteomes" id="UP001226691"/>
    </source>
</evidence>
<dbReference type="EMBL" id="JAUTBF010000001">
    <property type="protein sequence ID" value="MDQ1124718.1"/>
    <property type="molecule type" value="Genomic_DNA"/>
</dbReference>
<protein>
    <submittedName>
        <fullName evidence="2">Uncharacterized protein YukE</fullName>
    </submittedName>
</protein>
<proteinExistence type="predicted"/>
<keyword evidence="3" id="KW-1185">Reference proteome</keyword>
<sequence length="328" mass="33059">MSGMYGADVEQLRALARSFDAAANKLDHDRMTVGNAIRINAWVGPVAVRFRAEWDSAHSAKVAGAARRLHAAAQSLRKNADDQERTSQANGANPGGGTKLPPGALNPAEMFRPLLAGIRMGALEPSPTLGSLLVSGVVGTVTAFSEGVHDTLDNMVKVVELPHAVAEYGNRVAVILASGKGAEAAGHLDEVMAASRFGGLLDVAGKTIGGVSVVLSAVDTLSKASAGDTGGAIISGIKTGLGIAAFAPPPVGPMAAAAGIGITVGEMLSKNPVVTKAVTDVVVGAGEAIGRGVGNAVQAINRIGEGVGKATGNFLEGLGQAAKKWLPW</sequence>
<name>A0ABU0TYJ2_MICTR</name>
<organism evidence="2 3">
    <name type="scientific">Microbacterium trichothecenolyticum</name>
    <name type="common">Aureobacterium trichothecenolyticum</name>
    <dbReference type="NCBI Taxonomy" id="69370"/>
    <lineage>
        <taxon>Bacteria</taxon>
        <taxon>Bacillati</taxon>
        <taxon>Actinomycetota</taxon>
        <taxon>Actinomycetes</taxon>
        <taxon>Micrococcales</taxon>
        <taxon>Microbacteriaceae</taxon>
        <taxon>Microbacterium</taxon>
    </lineage>
</organism>
<evidence type="ECO:0000256" key="1">
    <source>
        <dbReference type="SAM" id="MobiDB-lite"/>
    </source>
</evidence>
<gene>
    <name evidence="2" type="ORF">QE412_003291</name>
</gene>
<accession>A0ABU0TYJ2</accession>
<comment type="caution">
    <text evidence="2">The sequence shown here is derived from an EMBL/GenBank/DDBJ whole genome shotgun (WGS) entry which is preliminary data.</text>
</comment>
<feature type="region of interest" description="Disordered" evidence="1">
    <location>
        <begin position="73"/>
        <end position="104"/>
    </location>
</feature>
<dbReference type="RefSeq" id="WP_307486398.1">
    <property type="nucleotide sequence ID" value="NZ_JAUTBF010000001.1"/>
</dbReference>
<reference evidence="2 3" key="1">
    <citation type="submission" date="2023-07" db="EMBL/GenBank/DDBJ databases">
        <title>Functional and genomic diversity of the sorghum phyllosphere microbiome.</title>
        <authorList>
            <person name="Shade A."/>
        </authorList>
    </citation>
    <scope>NUCLEOTIDE SEQUENCE [LARGE SCALE GENOMIC DNA]</scope>
    <source>
        <strain evidence="2 3">SORGH_AS_1207</strain>
    </source>
</reference>
<evidence type="ECO:0000313" key="2">
    <source>
        <dbReference type="EMBL" id="MDQ1124718.1"/>
    </source>
</evidence>
<dbReference type="Gene3D" id="1.10.287.1060">
    <property type="entry name" value="ESAT-6-like"/>
    <property type="match status" value="1"/>
</dbReference>